<feature type="compositionally biased region" description="Polar residues" evidence="1">
    <location>
        <begin position="49"/>
        <end position="66"/>
    </location>
</feature>
<evidence type="ECO:0000313" key="4">
    <source>
        <dbReference type="Proteomes" id="UP000054166"/>
    </source>
</evidence>
<name>A0A0C3BB91_PILCF</name>
<dbReference type="HOGENOM" id="CLU_676375_0_0_1"/>
<feature type="compositionally biased region" description="Acidic residues" evidence="1">
    <location>
        <begin position="305"/>
        <end position="315"/>
    </location>
</feature>
<dbReference type="EMBL" id="KN833059">
    <property type="protein sequence ID" value="KIM74582.1"/>
    <property type="molecule type" value="Genomic_DNA"/>
</dbReference>
<reference evidence="4" key="2">
    <citation type="submission" date="2015-01" db="EMBL/GenBank/DDBJ databases">
        <title>Evolutionary Origins and Diversification of the Mycorrhizal Mutualists.</title>
        <authorList>
            <consortium name="DOE Joint Genome Institute"/>
            <consortium name="Mycorrhizal Genomics Consortium"/>
            <person name="Kohler A."/>
            <person name="Kuo A."/>
            <person name="Nagy L.G."/>
            <person name="Floudas D."/>
            <person name="Copeland A."/>
            <person name="Barry K.W."/>
            <person name="Cichocki N."/>
            <person name="Veneault-Fourrey C."/>
            <person name="LaButti K."/>
            <person name="Lindquist E.A."/>
            <person name="Lipzen A."/>
            <person name="Lundell T."/>
            <person name="Morin E."/>
            <person name="Murat C."/>
            <person name="Riley R."/>
            <person name="Ohm R."/>
            <person name="Sun H."/>
            <person name="Tunlid A."/>
            <person name="Henrissat B."/>
            <person name="Grigoriev I.V."/>
            <person name="Hibbett D.S."/>
            <person name="Martin F."/>
        </authorList>
    </citation>
    <scope>NUCLEOTIDE SEQUENCE [LARGE SCALE GENOMIC DNA]</scope>
    <source>
        <strain evidence="4">F 1598</strain>
    </source>
</reference>
<organism evidence="3 4">
    <name type="scientific">Piloderma croceum (strain F 1598)</name>
    <dbReference type="NCBI Taxonomy" id="765440"/>
    <lineage>
        <taxon>Eukaryota</taxon>
        <taxon>Fungi</taxon>
        <taxon>Dikarya</taxon>
        <taxon>Basidiomycota</taxon>
        <taxon>Agaricomycotina</taxon>
        <taxon>Agaricomycetes</taxon>
        <taxon>Agaricomycetidae</taxon>
        <taxon>Atheliales</taxon>
        <taxon>Atheliaceae</taxon>
        <taxon>Piloderma</taxon>
    </lineage>
</organism>
<accession>A0A0C3BB91</accession>
<feature type="region of interest" description="Disordered" evidence="1">
    <location>
        <begin position="49"/>
        <end position="93"/>
    </location>
</feature>
<dbReference type="Pfam" id="PF13391">
    <property type="entry name" value="HNH_2"/>
    <property type="match status" value="1"/>
</dbReference>
<evidence type="ECO:0000313" key="3">
    <source>
        <dbReference type="EMBL" id="KIM74582.1"/>
    </source>
</evidence>
<dbReference type="InParanoid" id="A0A0C3BB91"/>
<feature type="domain" description="HNH nuclease" evidence="2">
    <location>
        <begin position="106"/>
        <end position="174"/>
    </location>
</feature>
<dbReference type="Proteomes" id="UP000054166">
    <property type="component" value="Unassembled WGS sequence"/>
</dbReference>
<feature type="region of interest" description="Disordered" evidence="1">
    <location>
        <begin position="374"/>
        <end position="399"/>
    </location>
</feature>
<feature type="region of interest" description="Disordered" evidence="1">
    <location>
        <begin position="302"/>
        <end position="346"/>
    </location>
</feature>
<proteinExistence type="predicted"/>
<evidence type="ECO:0000256" key="1">
    <source>
        <dbReference type="SAM" id="MobiDB-lite"/>
    </source>
</evidence>
<feature type="compositionally biased region" description="Low complexity" evidence="1">
    <location>
        <begin position="375"/>
        <end position="386"/>
    </location>
</feature>
<protein>
    <recommendedName>
        <fullName evidence="2">HNH nuclease domain-containing protein</fullName>
    </recommendedName>
</protein>
<gene>
    <name evidence="3" type="ORF">PILCRDRAFT_14349</name>
</gene>
<dbReference type="AlphaFoldDB" id="A0A0C3BB91"/>
<reference evidence="3 4" key="1">
    <citation type="submission" date="2014-04" db="EMBL/GenBank/DDBJ databases">
        <authorList>
            <consortium name="DOE Joint Genome Institute"/>
            <person name="Kuo A."/>
            <person name="Tarkka M."/>
            <person name="Buscot F."/>
            <person name="Kohler A."/>
            <person name="Nagy L.G."/>
            <person name="Floudas D."/>
            <person name="Copeland A."/>
            <person name="Barry K.W."/>
            <person name="Cichocki N."/>
            <person name="Veneault-Fourrey C."/>
            <person name="LaButti K."/>
            <person name="Lindquist E.A."/>
            <person name="Lipzen A."/>
            <person name="Lundell T."/>
            <person name="Morin E."/>
            <person name="Murat C."/>
            <person name="Sun H."/>
            <person name="Tunlid A."/>
            <person name="Henrissat B."/>
            <person name="Grigoriev I.V."/>
            <person name="Hibbett D.S."/>
            <person name="Martin F."/>
            <person name="Nordberg H.P."/>
            <person name="Cantor M.N."/>
            <person name="Hua S.X."/>
        </authorList>
    </citation>
    <scope>NUCLEOTIDE SEQUENCE [LARGE SCALE GENOMIC DNA]</scope>
    <source>
        <strain evidence="3 4">F 1598</strain>
    </source>
</reference>
<keyword evidence="4" id="KW-1185">Reference proteome</keyword>
<dbReference type="InterPro" id="IPR003615">
    <property type="entry name" value="HNH_nuc"/>
</dbReference>
<sequence>MPRTAGRTPKHVTYRFYVNKVGRLGHNTRADSEADFEIRCQYATQRPDTNARTLVSMDTQSSLTESSPDDDGPFLLHPTPQRPLRQPSTVSSRQKLNLRDIDRGVCFITGDDLPTKAIQDAHIIRRKLPVANIERYERLWGLPRRKLNVDSRFNRVHLRADIHIAYDGDLWTFVPDLKMLKKIELSLKQLITEAKVHCIDQIIRKPDTNSRYNYVFIPIRPDAMSPPIHRLDDSVLHVYERPFLNFPLLSHHSHPYYAIVNAYTKFSNMSQQDIRRMTQEHRELRALVIIIHSLWEELGSSSLSGEDEHEDDLFGADDAGQHSDGDSGGEVTCHDEKGTEDPNWQDSRILMDQLDYADKFLPITLVVRPRYHTFSSTNSTPSIATSPPIPPSLESDSIVQPDDSASVASIASTGLRSDYEEEGGECQEDDMPLYHHNVDYWRKNVLQDVGVNESSFRKDAMIL</sequence>
<dbReference type="OrthoDB" id="3133596at2759"/>
<evidence type="ECO:0000259" key="2">
    <source>
        <dbReference type="Pfam" id="PF13391"/>
    </source>
</evidence>